<dbReference type="Gene3D" id="3.20.110.10">
    <property type="entry name" value="Glycoside hydrolase 38, N terminal domain"/>
    <property type="match status" value="1"/>
</dbReference>
<dbReference type="InterPro" id="IPR011682">
    <property type="entry name" value="Glyco_hydro_38_C"/>
</dbReference>
<feature type="domain" description="Glycoside hydrolase family 38 central" evidence="5">
    <location>
        <begin position="501"/>
        <end position="579"/>
    </location>
</feature>
<dbReference type="SUPFAM" id="SSF74650">
    <property type="entry name" value="Galactose mutarotase-like"/>
    <property type="match status" value="1"/>
</dbReference>
<dbReference type="PANTHER" id="PTHR46017">
    <property type="entry name" value="ALPHA-MANNOSIDASE 2C1"/>
    <property type="match status" value="1"/>
</dbReference>
<dbReference type="Gene3D" id="2.60.40.2220">
    <property type="match status" value="1"/>
</dbReference>
<dbReference type="InterPro" id="IPR028995">
    <property type="entry name" value="Glyco_hydro_57/38_cen_sf"/>
</dbReference>
<protein>
    <submittedName>
        <fullName evidence="6">Alpha-mannosidase</fullName>
    </submittedName>
</protein>
<organism evidence="6 7">
    <name type="scientific">Paenibacillus taichungensis</name>
    <dbReference type="NCBI Taxonomy" id="484184"/>
    <lineage>
        <taxon>Bacteria</taxon>
        <taxon>Bacillati</taxon>
        <taxon>Bacillota</taxon>
        <taxon>Bacilli</taxon>
        <taxon>Bacillales</taxon>
        <taxon>Paenibacillaceae</taxon>
        <taxon>Paenibacillus</taxon>
    </lineage>
</organism>
<dbReference type="AlphaFoldDB" id="A0A329QKD3"/>
<dbReference type="SUPFAM" id="SSF88713">
    <property type="entry name" value="Glycoside hydrolase/deacetylase"/>
    <property type="match status" value="1"/>
</dbReference>
<keyword evidence="2" id="KW-0479">Metal-binding</keyword>
<dbReference type="CDD" id="cd10789">
    <property type="entry name" value="GH38N_AMII_ER_cytosolic"/>
    <property type="match status" value="1"/>
</dbReference>
<dbReference type="SUPFAM" id="SSF88688">
    <property type="entry name" value="Families 57/38 glycoside transferase middle domain"/>
    <property type="match status" value="1"/>
</dbReference>
<evidence type="ECO:0000259" key="5">
    <source>
        <dbReference type="SMART" id="SM00872"/>
    </source>
</evidence>
<dbReference type="InterPro" id="IPR015341">
    <property type="entry name" value="Glyco_hydro_38_cen"/>
</dbReference>
<dbReference type="InterPro" id="IPR011330">
    <property type="entry name" value="Glyco_hydro/deAcase_b/a-brl"/>
</dbReference>
<dbReference type="GO" id="GO:0030246">
    <property type="term" value="F:carbohydrate binding"/>
    <property type="evidence" value="ECO:0007669"/>
    <property type="project" value="InterPro"/>
</dbReference>
<dbReference type="InterPro" id="IPR000602">
    <property type="entry name" value="Glyco_hydro_38_N"/>
</dbReference>
<dbReference type="GO" id="GO:0004559">
    <property type="term" value="F:alpha-mannosidase activity"/>
    <property type="evidence" value="ECO:0007669"/>
    <property type="project" value="InterPro"/>
</dbReference>
<evidence type="ECO:0000313" key="6">
    <source>
        <dbReference type="EMBL" id="RAW12845.1"/>
    </source>
</evidence>
<comment type="caution">
    <text evidence="6">The sequence shown here is derived from an EMBL/GenBank/DDBJ whole genome shotgun (WGS) entry which is preliminary data.</text>
</comment>
<dbReference type="InterPro" id="IPR011013">
    <property type="entry name" value="Gal_mutarotase_sf_dom"/>
</dbReference>
<dbReference type="InterPro" id="IPR037094">
    <property type="entry name" value="Glyco_hydro_38_cen_sf"/>
</dbReference>
<sequence>MPYEPIRPERLKQMLNKLREAIYEPIAELEVTAWVTPEPVPYEERMTGMKVPLKQGEQWGELWDCAWFRFAGNLPAVTGNRTTVLLLDVNGELCLVDHEGSPIQGLTTINSEFDFSLGLPGKRVVQLHETSVNGQEVEVWADAGNNDLFGKYRGGTLKEALIAFCREDIRDIYYDTEVLLETAEQLHDGSARKERIYQTLYDISVQLIDFSKENVEQAKKRLNEQLTLQGGDPVLTLSAVGHAHIDLAWLWPIRETIRKGARTFSTVLRMMERYPDYVFGASQPQLYEWMKQHYPKLYEQIKERVREGRWEPQGAMWVESDTNVPGGESLVRQILYGKRYFQQEFGLEMNSLWMPDVFGYSASLPQLLKKSGVDYMMTQKLSWSEYNRHPHHSFLWEGIDGSTVLTHMPPEDTYNSPAAPRSIIKAEQGYLDKNVSSHALMLFGIGDGGGGPGEEHLERLTREKNLLGLSPVIQEPSWKFFERLNEERERFQTWRGELYLEKHQGTLTSQARSKRYNRKMEKALRELEFASVLVASQLGKSYPSEALETIWKEVLLYQFHDILPGSSIKRVYDESLIRYGELLDQTENMINETYSHIADQIFSNIDSSSSSSVVIFNSLPWERQEWINTNRSWRKVQVPSMGYTMVSDHVDQDAIDEIASCVQVVPGIQESEFHVSAEERSVENDTFIVKFDRNGAIISIRDKAEAREVIPQGHPGNALRVYHDEGDAWDFSHDYSAHTGMTLTLHDIRELRDGPKVGLVFEYNYGESTLIQTVVLTEGSRRIDFETTVDWRENGKMLRTSFPVNIRTDQVHCEIQFGSLTRPTHRNTMWDFAKDEICAHQWIDLSEPNYGVALLNDCKYGHRAIDNVLGLNLLRSSSYPDPEADRAEHTFTYSLYPHQGNHVQAEIYRRGNELNIPLRTVSLSSVSAKKNSKLPYSKAFLQPDHPHIMVESVKKAEEGDDIIVRLYETSGTHATTALHLGFQVAEAWTTDLMENILSPVSIAGASEMALSFTPFEIITLRLKLGQL</sequence>
<dbReference type="Gene3D" id="2.70.98.30">
    <property type="entry name" value="Golgi alpha-mannosidase II, domain 4"/>
    <property type="match status" value="1"/>
</dbReference>
<evidence type="ECO:0000313" key="7">
    <source>
        <dbReference type="Proteomes" id="UP000250642"/>
    </source>
</evidence>
<dbReference type="PANTHER" id="PTHR46017:SF1">
    <property type="entry name" value="ALPHA-MANNOSIDASE 2C1"/>
    <property type="match status" value="1"/>
</dbReference>
<dbReference type="Proteomes" id="UP000250642">
    <property type="component" value="Unassembled WGS sequence"/>
</dbReference>
<reference evidence="6 7" key="1">
    <citation type="submission" date="2018-04" db="EMBL/GenBank/DDBJ databases">
        <title>Paenibacillus taichungensis Genome sequencing and assembly.</title>
        <authorList>
            <person name="Xu J."/>
            <person name="Rensing C."/>
            <person name="Mazhar H.S."/>
        </authorList>
    </citation>
    <scope>NUCLEOTIDE SEQUENCE [LARGE SCALE GENOMIC DNA]</scope>
    <source>
        <strain evidence="6 7">NC1</strain>
    </source>
</reference>
<evidence type="ECO:0000256" key="2">
    <source>
        <dbReference type="ARBA" id="ARBA00022723"/>
    </source>
</evidence>
<comment type="similarity">
    <text evidence="1">Belongs to the glycosyl hydrolase 38 family.</text>
</comment>
<dbReference type="InterPro" id="IPR041147">
    <property type="entry name" value="GH38_C"/>
</dbReference>
<dbReference type="Pfam" id="PF22907">
    <property type="entry name" value="Ams1-like_1st"/>
    <property type="match status" value="1"/>
</dbReference>
<dbReference type="SMART" id="SM00872">
    <property type="entry name" value="Alpha-mann_mid"/>
    <property type="match status" value="1"/>
</dbReference>
<proteinExistence type="inferred from homology"/>
<dbReference type="FunFam" id="3.20.110.10:FF:000002">
    <property type="entry name" value="alpha-mannosidase 2C1 isoform X1"/>
    <property type="match status" value="1"/>
</dbReference>
<evidence type="ECO:0000256" key="3">
    <source>
        <dbReference type="ARBA" id="ARBA00022801"/>
    </source>
</evidence>
<accession>A0A329QKD3</accession>
<dbReference type="Pfam" id="PF17677">
    <property type="entry name" value="Glyco_hydro38C2"/>
    <property type="match status" value="1"/>
</dbReference>
<dbReference type="Pfam" id="PF07748">
    <property type="entry name" value="Glyco_hydro_38C"/>
    <property type="match status" value="1"/>
</dbReference>
<evidence type="ECO:0000256" key="1">
    <source>
        <dbReference type="ARBA" id="ARBA00009792"/>
    </source>
</evidence>
<dbReference type="Gene3D" id="1.20.1270.50">
    <property type="entry name" value="Glycoside hydrolase family 38, central domain"/>
    <property type="match status" value="1"/>
</dbReference>
<dbReference type="Pfam" id="PF09261">
    <property type="entry name" value="Alpha-mann_mid"/>
    <property type="match status" value="1"/>
</dbReference>
<dbReference type="InterPro" id="IPR027291">
    <property type="entry name" value="Glyco_hydro_38_N_sf"/>
</dbReference>
<gene>
    <name evidence="6" type="ORF">DC345_21400</name>
</gene>
<dbReference type="RefSeq" id="WP_113054821.1">
    <property type="nucleotide sequence ID" value="NZ_QEVW01000014.1"/>
</dbReference>
<dbReference type="FunFam" id="1.20.1270.50:FF:000004">
    <property type="entry name" value="alpha-mannosidase 2C1 isoform X1"/>
    <property type="match status" value="1"/>
</dbReference>
<dbReference type="GO" id="GO:0046872">
    <property type="term" value="F:metal ion binding"/>
    <property type="evidence" value="ECO:0007669"/>
    <property type="project" value="UniProtKB-KW"/>
</dbReference>
<keyword evidence="3" id="KW-0378">Hydrolase</keyword>
<name>A0A329QKD3_9BACL</name>
<dbReference type="EMBL" id="QEVW01000014">
    <property type="protein sequence ID" value="RAW12845.1"/>
    <property type="molecule type" value="Genomic_DNA"/>
</dbReference>
<dbReference type="GO" id="GO:0009313">
    <property type="term" value="P:oligosaccharide catabolic process"/>
    <property type="evidence" value="ECO:0007669"/>
    <property type="project" value="TreeGrafter"/>
</dbReference>
<dbReference type="InterPro" id="IPR054723">
    <property type="entry name" value="Ams1-like_N"/>
</dbReference>
<keyword evidence="4" id="KW-0326">Glycosidase</keyword>
<evidence type="ECO:0000256" key="4">
    <source>
        <dbReference type="ARBA" id="ARBA00023295"/>
    </source>
</evidence>
<dbReference type="GO" id="GO:0006013">
    <property type="term" value="P:mannose metabolic process"/>
    <property type="evidence" value="ECO:0007669"/>
    <property type="project" value="InterPro"/>
</dbReference>
<dbReference type="Pfam" id="PF01074">
    <property type="entry name" value="Glyco_hydro_38N"/>
    <property type="match status" value="1"/>
</dbReference>